<evidence type="ECO:0000256" key="7">
    <source>
        <dbReference type="SAM" id="Phobius"/>
    </source>
</evidence>
<dbReference type="NCBIfam" id="NF041012">
    <property type="entry name" value="T4P_ComGB"/>
    <property type="match status" value="1"/>
</dbReference>
<dbReference type="Gene3D" id="1.20.81.30">
    <property type="entry name" value="Type II secretion system (T2SS), domain F"/>
    <property type="match status" value="2"/>
</dbReference>
<dbReference type="Proteomes" id="UP001597231">
    <property type="component" value="Unassembled WGS sequence"/>
</dbReference>
<dbReference type="InterPro" id="IPR018076">
    <property type="entry name" value="T2SS_GspF_dom"/>
</dbReference>
<dbReference type="PANTHER" id="PTHR30012">
    <property type="entry name" value="GENERAL SECRETION PATHWAY PROTEIN"/>
    <property type="match status" value="1"/>
</dbReference>
<evidence type="ECO:0000313" key="10">
    <source>
        <dbReference type="Proteomes" id="UP001597231"/>
    </source>
</evidence>
<dbReference type="PRINTS" id="PR00812">
    <property type="entry name" value="BCTERIALGSPF"/>
</dbReference>
<feature type="transmembrane region" description="Helical" evidence="7">
    <location>
        <begin position="118"/>
        <end position="140"/>
    </location>
</feature>
<comment type="subcellular location">
    <subcellularLocation>
        <location evidence="1">Cell membrane</location>
        <topology evidence="1">Multi-pass membrane protein</topology>
    </subcellularLocation>
</comment>
<evidence type="ECO:0000256" key="1">
    <source>
        <dbReference type="ARBA" id="ARBA00004651"/>
    </source>
</evidence>
<gene>
    <name evidence="9" type="primary">comGB</name>
    <name evidence="9" type="ORF">ACFQ38_14875</name>
</gene>
<sequence>MKCRFFARLNSRQTSLNNQAMFLSRLSALLMEGYTFYDGLMLLLPHHIKQYEEKTLQVEKDFSEGLGVTEILGRLGLPSSKLLPIVIGEMNGQLPEALKGLSERLKNSEQRRKKLKGLLLYPLALFLFMAMLLLLFRNFFLPNLQALSLARQTDSSTIFASLPTIVARIPDAATMIGVAIFIITLGGMIAYRKMLPKNKIRFMMSLPFLKTFFMNITTRDFASEIGSLLQSGISMQDALQIIAEQNVDPILSTIGSEIMELVIYGVDFDKAIDLTYGLNKELTTFAKHGANTGHLPKELIIYGEHLTEMIEVELTKKMGLVQPVLFSLIAICILLAYLSLLLPVYGMIDKI</sequence>
<name>A0ABW3U0W8_9BACL</name>
<dbReference type="Pfam" id="PF00482">
    <property type="entry name" value="T2SSF"/>
    <property type="match status" value="2"/>
</dbReference>
<evidence type="ECO:0000256" key="3">
    <source>
        <dbReference type="ARBA" id="ARBA00022475"/>
    </source>
</evidence>
<evidence type="ECO:0000256" key="5">
    <source>
        <dbReference type="ARBA" id="ARBA00022989"/>
    </source>
</evidence>
<dbReference type="InterPro" id="IPR042094">
    <property type="entry name" value="T2SS_GspF_sf"/>
</dbReference>
<dbReference type="InterPro" id="IPR003004">
    <property type="entry name" value="GspF/PilC"/>
</dbReference>
<dbReference type="EMBL" id="JBHTLT010000122">
    <property type="protein sequence ID" value="MFD1206377.1"/>
    <property type="molecule type" value="Genomic_DNA"/>
</dbReference>
<feature type="domain" description="Type II secretion system protein GspF" evidence="8">
    <location>
        <begin position="22"/>
        <end position="142"/>
    </location>
</feature>
<dbReference type="PANTHER" id="PTHR30012:SF0">
    <property type="entry name" value="TYPE II SECRETION SYSTEM PROTEIN F-RELATED"/>
    <property type="match status" value="1"/>
</dbReference>
<comment type="caution">
    <text evidence="9">The sequence shown here is derived from an EMBL/GenBank/DDBJ whole genome shotgun (WGS) entry which is preliminary data.</text>
</comment>
<reference evidence="10" key="1">
    <citation type="journal article" date="2019" name="Int. J. Syst. Evol. Microbiol.">
        <title>The Global Catalogue of Microorganisms (GCM) 10K type strain sequencing project: providing services to taxonomists for standard genome sequencing and annotation.</title>
        <authorList>
            <consortium name="The Broad Institute Genomics Platform"/>
            <consortium name="The Broad Institute Genome Sequencing Center for Infectious Disease"/>
            <person name="Wu L."/>
            <person name="Ma J."/>
        </authorList>
    </citation>
    <scope>NUCLEOTIDE SEQUENCE [LARGE SCALE GENOMIC DNA]</scope>
    <source>
        <strain evidence="10">CCUG 53915</strain>
    </source>
</reference>
<keyword evidence="5 7" id="KW-1133">Transmembrane helix</keyword>
<keyword evidence="6 7" id="KW-0472">Membrane</keyword>
<keyword evidence="4 7" id="KW-0812">Transmembrane</keyword>
<dbReference type="InterPro" id="IPR047692">
    <property type="entry name" value="T4P_ComGB"/>
</dbReference>
<evidence type="ECO:0000256" key="4">
    <source>
        <dbReference type="ARBA" id="ARBA00022692"/>
    </source>
</evidence>
<keyword evidence="10" id="KW-1185">Reference proteome</keyword>
<feature type="domain" description="Type II secretion system protein GspF" evidence="8">
    <location>
        <begin position="221"/>
        <end position="343"/>
    </location>
</feature>
<evidence type="ECO:0000256" key="6">
    <source>
        <dbReference type="ARBA" id="ARBA00023136"/>
    </source>
</evidence>
<protein>
    <submittedName>
        <fullName evidence="9">Competence type IV pilus assembly protein ComGB</fullName>
    </submittedName>
</protein>
<feature type="transmembrane region" description="Helical" evidence="7">
    <location>
        <begin position="172"/>
        <end position="191"/>
    </location>
</feature>
<evidence type="ECO:0000259" key="8">
    <source>
        <dbReference type="Pfam" id="PF00482"/>
    </source>
</evidence>
<dbReference type="RefSeq" id="WP_381481913.1">
    <property type="nucleotide sequence ID" value="NZ_JBHTLT010000122.1"/>
</dbReference>
<keyword evidence="3" id="KW-1003">Cell membrane</keyword>
<organism evidence="9 10">
    <name type="scientific">Sporosarcina contaminans</name>
    <dbReference type="NCBI Taxonomy" id="633403"/>
    <lineage>
        <taxon>Bacteria</taxon>
        <taxon>Bacillati</taxon>
        <taxon>Bacillota</taxon>
        <taxon>Bacilli</taxon>
        <taxon>Bacillales</taxon>
        <taxon>Caryophanaceae</taxon>
        <taxon>Sporosarcina</taxon>
    </lineage>
</organism>
<evidence type="ECO:0000313" key="9">
    <source>
        <dbReference type="EMBL" id="MFD1206377.1"/>
    </source>
</evidence>
<feature type="transmembrane region" description="Helical" evidence="7">
    <location>
        <begin position="324"/>
        <end position="348"/>
    </location>
</feature>
<accession>A0ABW3U0W8</accession>
<evidence type="ECO:0000256" key="2">
    <source>
        <dbReference type="ARBA" id="ARBA00005745"/>
    </source>
</evidence>
<comment type="similarity">
    <text evidence="2">Belongs to the GSP F family.</text>
</comment>
<proteinExistence type="inferred from homology"/>